<dbReference type="InterPro" id="IPR011250">
    <property type="entry name" value="OMP/PagP_B-barrel"/>
</dbReference>
<accession>A0ABW8DCU0</accession>
<name>A0ABW8DCU0_9GAMM</name>
<keyword evidence="3" id="KW-1185">Reference proteome</keyword>
<sequence length="210" mass="22741">MKKIPILFAVICFGFWGNASACYDCSALFHWGFSGSLGATHYTQVYNTDGYSVLGRLSFDVQYSLANSLDVGLETGVQNGNTMRLDIPKPTLDLLGGEPVSIIVKPTIDVLATAKITPSVDAAVYGLVKAGVAYRQMQVDRNEVNDLSKISPEVQAGLGYTINTSLAVHLLYQHIFGNNPNYEVDTQTERGSISNIPSQDSLLLGITLLF</sequence>
<protein>
    <recommendedName>
        <fullName evidence="4">Outer membrane protein beta-barrel domain-containing protein</fullName>
    </recommendedName>
</protein>
<feature type="signal peptide" evidence="1">
    <location>
        <begin position="1"/>
        <end position="21"/>
    </location>
</feature>
<evidence type="ECO:0008006" key="4">
    <source>
        <dbReference type="Google" id="ProtNLM"/>
    </source>
</evidence>
<dbReference type="EMBL" id="JBGORX010000011">
    <property type="protein sequence ID" value="MFJ1270002.1"/>
    <property type="molecule type" value="Genomic_DNA"/>
</dbReference>
<gene>
    <name evidence="2" type="ORF">ACD661_15695</name>
</gene>
<keyword evidence="1" id="KW-0732">Signal</keyword>
<organism evidence="2 3">
    <name type="scientific">Legionella lytica</name>
    <dbReference type="NCBI Taxonomy" id="96232"/>
    <lineage>
        <taxon>Bacteria</taxon>
        <taxon>Pseudomonadati</taxon>
        <taxon>Pseudomonadota</taxon>
        <taxon>Gammaproteobacteria</taxon>
        <taxon>Legionellales</taxon>
        <taxon>Legionellaceae</taxon>
        <taxon>Legionella</taxon>
    </lineage>
</organism>
<evidence type="ECO:0000256" key="1">
    <source>
        <dbReference type="SAM" id="SignalP"/>
    </source>
</evidence>
<evidence type="ECO:0000313" key="3">
    <source>
        <dbReference type="Proteomes" id="UP001615550"/>
    </source>
</evidence>
<proteinExistence type="predicted"/>
<reference evidence="2 3" key="1">
    <citation type="submission" date="2024-08" db="EMBL/GenBank/DDBJ databases">
        <title>Draft Genome Sequence of Legionella lytica strain DSB2004, Isolated From a Fire Sprinkler System.</title>
        <authorList>
            <person name="Everhart A.D."/>
            <person name="Kidane D.T."/>
            <person name="Farone A.L."/>
            <person name="Farone M.B."/>
        </authorList>
    </citation>
    <scope>NUCLEOTIDE SEQUENCE [LARGE SCALE GENOMIC DNA]</scope>
    <source>
        <strain evidence="2 3">DSB2004</strain>
    </source>
</reference>
<comment type="caution">
    <text evidence="2">The sequence shown here is derived from an EMBL/GenBank/DDBJ whole genome shotgun (WGS) entry which is preliminary data.</text>
</comment>
<dbReference type="SUPFAM" id="SSF56925">
    <property type="entry name" value="OMPA-like"/>
    <property type="match status" value="1"/>
</dbReference>
<dbReference type="Gene3D" id="2.40.160.20">
    <property type="match status" value="1"/>
</dbReference>
<feature type="chain" id="PRO_5046599047" description="Outer membrane protein beta-barrel domain-containing protein" evidence="1">
    <location>
        <begin position="22"/>
        <end position="210"/>
    </location>
</feature>
<evidence type="ECO:0000313" key="2">
    <source>
        <dbReference type="EMBL" id="MFJ1270002.1"/>
    </source>
</evidence>
<dbReference type="RefSeq" id="WP_400188814.1">
    <property type="nucleotide sequence ID" value="NZ_JBGORX010000011.1"/>
</dbReference>
<dbReference type="Proteomes" id="UP001615550">
    <property type="component" value="Unassembled WGS sequence"/>
</dbReference>